<keyword evidence="3 4" id="KW-0274">FAD</keyword>
<dbReference type="SUPFAM" id="SSF51905">
    <property type="entry name" value="FAD/NAD(P)-binding domain"/>
    <property type="match status" value="1"/>
</dbReference>
<gene>
    <name evidence="7" type="ORF">CEUTPL_LOCUS10761</name>
</gene>
<feature type="active site" description="Proton acceptor" evidence="2">
    <location>
        <position position="601"/>
    </location>
</feature>
<evidence type="ECO:0000256" key="4">
    <source>
        <dbReference type="RuleBase" id="RU003968"/>
    </source>
</evidence>
<evidence type="ECO:0000313" key="8">
    <source>
        <dbReference type="Proteomes" id="UP001152799"/>
    </source>
</evidence>
<dbReference type="InterPro" id="IPR007867">
    <property type="entry name" value="GMC_OxRtase_C"/>
</dbReference>
<feature type="domain" description="Glucose-methanol-choline oxidoreductase N-terminal" evidence="6">
    <location>
        <begin position="148"/>
        <end position="171"/>
    </location>
</feature>
<dbReference type="PIRSF" id="PIRSF000137">
    <property type="entry name" value="Alcohol_oxidase"/>
    <property type="match status" value="1"/>
</dbReference>
<comment type="cofactor">
    <cofactor evidence="3">
        <name>FAD</name>
        <dbReference type="ChEBI" id="CHEBI:57692"/>
    </cofactor>
</comment>
<dbReference type="PROSITE" id="PS00623">
    <property type="entry name" value="GMC_OXRED_1"/>
    <property type="match status" value="1"/>
</dbReference>
<evidence type="ECO:0000259" key="6">
    <source>
        <dbReference type="PROSITE" id="PS00623"/>
    </source>
</evidence>
<keyword evidence="8" id="KW-1185">Reference proteome</keyword>
<name>A0A9N9MUH5_9CUCU</name>
<dbReference type="InterPro" id="IPR000172">
    <property type="entry name" value="GMC_OxRdtase_N"/>
</dbReference>
<dbReference type="Proteomes" id="UP001152799">
    <property type="component" value="Chromosome 6"/>
</dbReference>
<dbReference type="InterPro" id="IPR036188">
    <property type="entry name" value="FAD/NAD-bd_sf"/>
</dbReference>
<dbReference type="Gene3D" id="3.30.560.10">
    <property type="entry name" value="Glucose Oxidase, domain 3"/>
    <property type="match status" value="1"/>
</dbReference>
<dbReference type="PANTHER" id="PTHR11552:SF158">
    <property type="entry name" value="GH23626P-RELATED"/>
    <property type="match status" value="1"/>
</dbReference>
<feature type="signal peptide" evidence="5">
    <location>
        <begin position="1"/>
        <end position="22"/>
    </location>
</feature>
<evidence type="ECO:0000256" key="1">
    <source>
        <dbReference type="ARBA" id="ARBA00010790"/>
    </source>
</evidence>
<dbReference type="GO" id="GO:0050660">
    <property type="term" value="F:flavin adenine dinucleotide binding"/>
    <property type="evidence" value="ECO:0007669"/>
    <property type="project" value="InterPro"/>
</dbReference>
<comment type="similarity">
    <text evidence="1 4">Belongs to the GMC oxidoreductase family.</text>
</comment>
<dbReference type="SUPFAM" id="SSF54373">
    <property type="entry name" value="FAD-linked reductases, C-terminal domain"/>
    <property type="match status" value="1"/>
</dbReference>
<evidence type="ECO:0000256" key="3">
    <source>
        <dbReference type="PIRSR" id="PIRSR000137-2"/>
    </source>
</evidence>
<proteinExistence type="inferred from homology"/>
<dbReference type="Gene3D" id="3.50.50.60">
    <property type="entry name" value="FAD/NAD(P)-binding domain"/>
    <property type="match status" value="1"/>
</dbReference>
<organism evidence="7 8">
    <name type="scientific">Ceutorhynchus assimilis</name>
    <name type="common">cabbage seed weevil</name>
    <dbReference type="NCBI Taxonomy" id="467358"/>
    <lineage>
        <taxon>Eukaryota</taxon>
        <taxon>Metazoa</taxon>
        <taxon>Ecdysozoa</taxon>
        <taxon>Arthropoda</taxon>
        <taxon>Hexapoda</taxon>
        <taxon>Insecta</taxon>
        <taxon>Pterygota</taxon>
        <taxon>Neoptera</taxon>
        <taxon>Endopterygota</taxon>
        <taxon>Coleoptera</taxon>
        <taxon>Polyphaga</taxon>
        <taxon>Cucujiformia</taxon>
        <taxon>Curculionidae</taxon>
        <taxon>Ceutorhynchinae</taxon>
        <taxon>Ceutorhynchus</taxon>
    </lineage>
</organism>
<feature type="binding site" evidence="3">
    <location>
        <begin position="158"/>
        <end position="161"/>
    </location>
    <ligand>
        <name>FAD</name>
        <dbReference type="ChEBI" id="CHEBI:57692"/>
    </ligand>
</feature>
<dbReference type="PANTHER" id="PTHR11552">
    <property type="entry name" value="GLUCOSE-METHANOL-CHOLINE GMC OXIDOREDUCTASE"/>
    <property type="match status" value="1"/>
</dbReference>
<accession>A0A9N9MUH5</accession>
<dbReference type="Pfam" id="PF05199">
    <property type="entry name" value="GMC_oxred_C"/>
    <property type="match status" value="1"/>
</dbReference>
<keyword evidence="5" id="KW-0732">Signal</keyword>
<evidence type="ECO:0000313" key="7">
    <source>
        <dbReference type="EMBL" id="CAG9770306.1"/>
    </source>
</evidence>
<evidence type="ECO:0000256" key="5">
    <source>
        <dbReference type="SAM" id="SignalP"/>
    </source>
</evidence>
<sequence length="624" mass="70569">MLLKFPLVIFFILIKLFLLVKCSKNERKIQYYENIIDANEKLIQKFHYPSDASQYRPTNNNIKDYGTFDFIIIGSGSAGSVIANRLTEMKNFTVLLVEAGGFANDFVRIPAKCGDVLLLNEFNWFYRTVPQTTSCLGMIDQRCPYSRGKGIGGSSLVNGMVYSHGFSDNYDKMAIDNPGWSYEEVLPYFKKLERFKKNVDDVKVDFAYHGYKGPVSVEYFPTNRHFTDLFIKAAKSSGYKSVDYNGCSPFGASKSQAVHKKGQRWDAGRAYIEPILHRPNLNISTHSHATKILINNVTKTAYGVEFSKNGQLYTATATKEVILSAGTIGSAQILLQSGIGPKDHLDEVDIPVIHDLEVGSKFRDQPGMYGLYFITNYTDPNVIKSQRKKLKEYVKGYGLLAASGSDALIFSRLNKDSPHPEIEIEHTYMDPTETYRKTFYYNDETWNAIWNGTGDGSRVFTFQTILLYSKSTGTIRLKSNDPYDYPLIDPNQLSDPEDLEELYRGVKLALKLIETPPFKSVDTKFINRPLPACNGHKYLSKKYWFCYIRHTSTPDNHFQGSNPMGPDPAKGAVVDSRCRVHGIKNLRVADASIFPFLVANHPNAPCMMVGEKVSDFIKEDIHFK</sequence>
<reference evidence="7" key="1">
    <citation type="submission" date="2022-01" db="EMBL/GenBank/DDBJ databases">
        <authorList>
            <person name="King R."/>
        </authorList>
    </citation>
    <scope>NUCLEOTIDE SEQUENCE</scope>
</reference>
<feature type="chain" id="PRO_5040376856" description="Glucose-methanol-choline oxidoreductase N-terminal domain-containing protein" evidence="5">
    <location>
        <begin position="23"/>
        <end position="624"/>
    </location>
</feature>
<feature type="active site" description="Proton donor" evidence="2">
    <location>
        <position position="557"/>
    </location>
</feature>
<evidence type="ECO:0000256" key="2">
    <source>
        <dbReference type="PIRSR" id="PIRSR000137-1"/>
    </source>
</evidence>
<dbReference type="OrthoDB" id="269227at2759"/>
<protein>
    <recommendedName>
        <fullName evidence="6">Glucose-methanol-choline oxidoreductase N-terminal domain-containing protein</fullName>
    </recommendedName>
</protein>
<keyword evidence="4" id="KW-0285">Flavoprotein</keyword>
<dbReference type="GO" id="GO:0016614">
    <property type="term" value="F:oxidoreductase activity, acting on CH-OH group of donors"/>
    <property type="evidence" value="ECO:0007669"/>
    <property type="project" value="InterPro"/>
</dbReference>
<dbReference type="AlphaFoldDB" id="A0A9N9MUH5"/>
<dbReference type="InterPro" id="IPR012132">
    <property type="entry name" value="GMC_OxRdtase"/>
</dbReference>
<dbReference type="EMBL" id="OU892282">
    <property type="protein sequence ID" value="CAG9770306.1"/>
    <property type="molecule type" value="Genomic_DNA"/>
</dbReference>
<dbReference type="Pfam" id="PF00732">
    <property type="entry name" value="GMC_oxred_N"/>
    <property type="match status" value="1"/>
</dbReference>